<dbReference type="InterPro" id="IPR018078">
    <property type="entry name" value="DNA-binding_RecF_CS"/>
</dbReference>
<accession>A0A5S9QFF0</accession>
<evidence type="ECO:0000313" key="13">
    <source>
        <dbReference type="Proteomes" id="UP000441399"/>
    </source>
</evidence>
<dbReference type="PROSITE" id="PS00618">
    <property type="entry name" value="RECF_2"/>
    <property type="match status" value="1"/>
</dbReference>
<keyword evidence="9 10" id="KW-0234">DNA repair</keyword>
<dbReference type="HAMAP" id="MF_00365">
    <property type="entry name" value="RecF"/>
    <property type="match status" value="1"/>
</dbReference>
<name>A0A5S9QFF0_9GAMM</name>
<comment type="subcellular location">
    <subcellularLocation>
        <location evidence="1 9 10">Cytoplasm</location>
    </subcellularLocation>
</comment>
<evidence type="ECO:0000256" key="4">
    <source>
        <dbReference type="ARBA" id="ARBA00022490"/>
    </source>
</evidence>
<keyword evidence="13" id="KW-1185">Reference proteome</keyword>
<dbReference type="AlphaFoldDB" id="A0A5S9QFF0"/>
<keyword evidence="8 9" id="KW-0238">DNA-binding</keyword>
<dbReference type="Gene3D" id="3.40.50.300">
    <property type="entry name" value="P-loop containing nucleotide triphosphate hydrolases"/>
    <property type="match status" value="1"/>
</dbReference>
<keyword evidence="9 10" id="KW-0227">DNA damage</keyword>
<dbReference type="GO" id="GO:0005737">
    <property type="term" value="C:cytoplasm"/>
    <property type="evidence" value="ECO:0007669"/>
    <property type="project" value="UniProtKB-SubCell"/>
</dbReference>
<comment type="similarity">
    <text evidence="2 9 10">Belongs to the RecF family.</text>
</comment>
<dbReference type="Gene3D" id="1.20.1050.90">
    <property type="entry name" value="RecF/RecN/SMC, N-terminal domain"/>
    <property type="match status" value="1"/>
</dbReference>
<dbReference type="GO" id="GO:0000731">
    <property type="term" value="P:DNA synthesis involved in DNA repair"/>
    <property type="evidence" value="ECO:0007669"/>
    <property type="project" value="TreeGrafter"/>
</dbReference>
<dbReference type="GO" id="GO:0006260">
    <property type="term" value="P:DNA replication"/>
    <property type="evidence" value="ECO:0007669"/>
    <property type="project" value="UniProtKB-UniRule"/>
</dbReference>
<dbReference type="GO" id="GO:0009432">
    <property type="term" value="P:SOS response"/>
    <property type="evidence" value="ECO:0007669"/>
    <property type="project" value="UniProtKB-UniRule"/>
</dbReference>
<organism evidence="12 13">
    <name type="scientific">BD1-7 clade bacterium</name>
    <dbReference type="NCBI Taxonomy" id="2029982"/>
    <lineage>
        <taxon>Bacteria</taxon>
        <taxon>Pseudomonadati</taxon>
        <taxon>Pseudomonadota</taxon>
        <taxon>Gammaproteobacteria</taxon>
        <taxon>Cellvibrionales</taxon>
        <taxon>Spongiibacteraceae</taxon>
        <taxon>BD1-7 clade</taxon>
    </lineage>
</organism>
<dbReference type="PANTHER" id="PTHR32182:SF0">
    <property type="entry name" value="DNA REPLICATION AND REPAIR PROTEIN RECF"/>
    <property type="match status" value="1"/>
</dbReference>
<evidence type="ECO:0000313" key="12">
    <source>
        <dbReference type="EMBL" id="CAA0116662.1"/>
    </source>
</evidence>
<evidence type="ECO:0000256" key="6">
    <source>
        <dbReference type="ARBA" id="ARBA00022741"/>
    </source>
</evidence>
<protein>
    <recommendedName>
        <fullName evidence="3 9">DNA replication and repair protein RecF</fullName>
    </recommendedName>
</protein>
<dbReference type="GO" id="GO:0003697">
    <property type="term" value="F:single-stranded DNA binding"/>
    <property type="evidence" value="ECO:0007669"/>
    <property type="project" value="UniProtKB-UniRule"/>
</dbReference>
<dbReference type="SUPFAM" id="SSF52540">
    <property type="entry name" value="P-loop containing nucleoside triphosphate hydrolases"/>
    <property type="match status" value="1"/>
</dbReference>
<feature type="binding site" evidence="9">
    <location>
        <begin position="30"/>
        <end position="37"/>
    </location>
    <ligand>
        <name>ATP</name>
        <dbReference type="ChEBI" id="CHEBI:30616"/>
    </ligand>
</feature>
<keyword evidence="6 9" id="KW-0547">Nucleotide-binding</keyword>
<proteinExistence type="inferred from homology"/>
<evidence type="ECO:0000259" key="11">
    <source>
        <dbReference type="Pfam" id="PF02463"/>
    </source>
</evidence>
<keyword evidence="9 10" id="KW-0742">SOS response</keyword>
<dbReference type="OrthoDB" id="9803889at2"/>
<evidence type="ECO:0000256" key="10">
    <source>
        <dbReference type="RuleBase" id="RU000578"/>
    </source>
</evidence>
<dbReference type="InterPro" id="IPR042174">
    <property type="entry name" value="RecF_2"/>
</dbReference>
<dbReference type="EMBL" id="CACSIO010000023">
    <property type="protein sequence ID" value="CAA0116662.1"/>
    <property type="molecule type" value="Genomic_DNA"/>
</dbReference>
<feature type="domain" description="RecF/RecN/SMC N-terminal" evidence="11">
    <location>
        <begin position="2"/>
        <end position="370"/>
    </location>
</feature>
<dbReference type="NCBIfam" id="TIGR00611">
    <property type="entry name" value="recf"/>
    <property type="match status" value="1"/>
</dbReference>
<evidence type="ECO:0000256" key="1">
    <source>
        <dbReference type="ARBA" id="ARBA00004496"/>
    </source>
</evidence>
<evidence type="ECO:0000256" key="5">
    <source>
        <dbReference type="ARBA" id="ARBA00022705"/>
    </source>
</evidence>
<reference evidence="12 13" key="1">
    <citation type="submission" date="2019-11" db="EMBL/GenBank/DDBJ databases">
        <authorList>
            <person name="Holert J."/>
        </authorList>
    </citation>
    <scope>NUCLEOTIDE SEQUENCE [LARGE SCALE GENOMIC DNA]</scope>
    <source>
        <strain evidence="12">SB11_3</strain>
    </source>
</reference>
<evidence type="ECO:0000256" key="8">
    <source>
        <dbReference type="ARBA" id="ARBA00023125"/>
    </source>
</evidence>
<comment type="function">
    <text evidence="9 10">The RecF protein is involved in DNA metabolism; it is required for DNA replication and normal SOS inducibility. RecF binds preferentially to single-stranded, linear DNA. It also seems to bind ATP.</text>
</comment>
<dbReference type="InterPro" id="IPR003395">
    <property type="entry name" value="RecF/RecN/SMC_N"/>
</dbReference>
<keyword evidence="7 9" id="KW-0067">ATP-binding</keyword>
<dbReference type="PANTHER" id="PTHR32182">
    <property type="entry name" value="DNA REPLICATION AND REPAIR PROTEIN RECF"/>
    <property type="match status" value="1"/>
</dbReference>
<evidence type="ECO:0000256" key="9">
    <source>
        <dbReference type="HAMAP-Rule" id="MF_00365"/>
    </source>
</evidence>
<dbReference type="InterPro" id="IPR001238">
    <property type="entry name" value="DNA-binding_RecF"/>
</dbReference>
<gene>
    <name evidence="12" type="primary">recF_1</name>
    <name evidence="9" type="synonym">recF</name>
    <name evidence="12" type="ORF">OPDIPICF_01896</name>
</gene>
<evidence type="ECO:0000256" key="3">
    <source>
        <dbReference type="ARBA" id="ARBA00020170"/>
    </source>
</evidence>
<sequence>MFIKKVIVDQVRNLSHVSLEGFESFNLLVGPNGSGKTSFLEAVALASQGRSFRSHKITHVINHEDSTLSVFIEAEDRHGLNHRIGIRRNRQNQFQVRVNGEGIHSLAELSHVLPILVIDNEAFQLLDGSASVRSRFLDWGVFHVKHEFYHQWRIYSRALKQRNELLKSGHSNQDEYDVWDEHILNAGFAITQYRLAFLQVFNIHFLQYAKMFDPLFADIALGFKTGWDRVNHDVCERMPEDWLDEGSLSDKFRSNLSQDIRYKRTQLGAHRADLHITINKMDARDVLSRGQKKSLICALKLAMAKTLKQTMARYPVLLLDDLPAELDTEHLNAVLSVINDEQYQAFITSVDTQLGNNNMPLKARMFHVEHGKISTANGDINA</sequence>
<evidence type="ECO:0000256" key="7">
    <source>
        <dbReference type="ARBA" id="ARBA00022840"/>
    </source>
</evidence>
<dbReference type="GO" id="GO:0005524">
    <property type="term" value="F:ATP binding"/>
    <property type="evidence" value="ECO:0007669"/>
    <property type="project" value="UniProtKB-UniRule"/>
</dbReference>
<evidence type="ECO:0000256" key="2">
    <source>
        <dbReference type="ARBA" id="ARBA00008016"/>
    </source>
</evidence>
<keyword evidence="5 9" id="KW-0235">DNA replication</keyword>
<keyword evidence="4 9" id="KW-0963">Cytoplasm</keyword>
<dbReference type="Proteomes" id="UP000441399">
    <property type="component" value="Unassembled WGS sequence"/>
</dbReference>
<dbReference type="Pfam" id="PF02463">
    <property type="entry name" value="SMC_N"/>
    <property type="match status" value="1"/>
</dbReference>
<dbReference type="GO" id="GO:0006302">
    <property type="term" value="P:double-strand break repair"/>
    <property type="evidence" value="ECO:0007669"/>
    <property type="project" value="TreeGrafter"/>
</dbReference>
<dbReference type="InterPro" id="IPR027417">
    <property type="entry name" value="P-loop_NTPase"/>
</dbReference>